<gene>
    <name evidence="4" type="ORF">Acr_00g0063450</name>
</gene>
<dbReference type="EMBL" id="BJWL01000333">
    <property type="protein sequence ID" value="GFS39529.1"/>
    <property type="molecule type" value="Genomic_DNA"/>
</dbReference>
<keyword evidence="2" id="KW-0238">DNA-binding</keyword>
<dbReference type="PRINTS" id="PR00930">
    <property type="entry name" value="HIGHMOBLTYIY"/>
</dbReference>
<comment type="caution">
    <text evidence="4">The sequence shown here is derived from an EMBL/GenBank/DDBJ whole genome shotgun (WGS) entry which is preliminary data.</text>
</comment>
<proteinExistence type="predicted"/>
<dbReference type="InterPro" id="IPR017956">
    <property type="entry name" value="AT_hook_DNA-bd_motif"/>
</dbReference>
<evidence type="ECO:0000313" key="4">
    <source>
        <dbReference type="EMBL" id="GFS39529.1"/>
    </source>
</evidence>
<keyword evidence="5" id="KW-1185">Reference proteome</keyword>
<dbReference type="GO" id="GO:0006355">
    <property type="term" value="P:regulation of DNA-templated transcription"/>
    <property type="evidence" value="ECO:0007669"/>
    <property type="project" value="InterPro"/>
</dbReference>
<dbReference type="PRINTS" id="PR00929">
    <property type="entry name" value="ATHOOK"/>
</dbReference>
<evidence type="ECO:0000256" key="1">
    <source>
        <dbReference type="ARBA" id="ARBA00022737"/>
    </source>
</evidence>
<name>A0A7J0DR33_9ERIC</name>
<feature type="compositionally biased region" description="Polar residues" evidence="3">
    <location>
        <begin position="142"/>
        <end position="151"/>
    </location>
</feature>
<reference evidence="5" key="1">
    <citation type="submission" date="2019-07" db="EMBL/GenBank/DDBJ databases">
        <title>De Novo Assembly of kiwifruit Actinidia rufa.</title>
        <authorList>
            <person name="Sugita-Konishi S."/>
            <person name="Sato K."/>
            <person name="Mori E."/>
            <person name="Abe Y."/>
            <person name="Kisaki G."/>
            <person name="Hamano K."/>
            <person name="Suezawa K."/>
            <person name="Otani M."/>
            <person name="Fukuda T."/>
            <person name="Manabe T."/>
            <person name="Gomi K."/>
            <person name="Tabuchi M."/>
            <person name="Akimitsu K."/>
            <person name="Kataoka I."/>
        </authorList>
    </citation>
    <scope>NUCLEOTIDE SEQUENCE [LARGE SCALE GENOMIC DNA]</scope>
    <source>
        <strain evidence="5">cv. Fuchu</strain>
    </source>
</reference>
<dbReference type="SMART" id="SM00384">
    <property type="entry name" value="AT_hook"/>
    <property type="match status" value="3"/>
</dbReference>
<dbReference type="GO" id="GO:0003677">
    <property type="term" value="F:DNA binding"/>
    <property type="evidence" value="ECO:0007669"/>
    <property type="project" value="UniProtKB-KW"/>
</dbReference>
<evidence type="ECO:0000313" key="5">
    <source>
        <dbReference type="Proteomes" id="UP000585474"/>
    </source>
</evidence>
<dbReference type="InterPro" id="IPR000116">
    <property type="entry name" value="HMGA"/>
</dbReference>
<dbReference type="AlphaFoldDB" id="A0A7J0DR33"/>
<dbReference type="GO" id="GO:0000785">
    <property type="term" value="C:chromatin"/>
    <property type="evidence" value="ECO:0007669"/>
    <property type="project" value="InterPro"/>
</dbReference>
<dbReference type="Proteomes" id="UP000585474">
    <property type="component" value="Unassembled WGS sequence"/>
</dbReference>
<feature type="compositionally biased region" description="Basic residues" evidence="3">
    <location>
        <begin position="69"/>
        <end position="81"/>
    </location>
</feature>
<accession>A0A7J0DR33</accession>
<evidence type="ECO:0000256" key="3">
    <source>
        <dbReference type="SAM" id="MobiDB-lite"/>
    </source>
</evidence>
<sequence>MATEEVSKPPSLPPRFKQISDLEIHRIDLRRRAGRPLEPAFASPEQNERRWGVDVGEELLHEVRPQRAPPRRGRGRPPKRKTAADAEVAKETEVSASPARPRGRPRKDANAPPPAPKEVKSGGVVGSKSGRPRGRPPKVKPQQAQVGVQAS</sequence>
<feature type="compositionally biased region" description="Basic and acidic residues" evidence="3">
    <location>
        <begin position="46"/>
        <end position="65"/>
    </location>
</feature>
<feature type="region of interest" description="Disordered" evidence="3">
    <location>
        <begin position="31"/>
        <end position="151"/>
    </location>
</feature>
<organism evidence="4 5">
    <name type="scientific">Actinidia rufa</name>
    <dbReference type="NCBI Taxonomy" id="165716"/>
    <lineage>
        <taxon>Eukaryota</taxon>
        <taxon>Viridiplantae</taxon>
        <taxon>Streptophyta</taxon>
        <taxon>Embryophyta</taxon>
        <taxon>Tracheophyta</taxon>
        <taxon>Spermatophyta</taxon>
        <taxon>Magnoliopsida</taxon>
        <taxon>eudicotyledons</taxon>
        <taxon>Gunneridae</taxon>
        <taxon>Pentapetalae</taxon>
        <taxon>asterids</taxon>
        <taxon>Ericales</taxon>
        <taxon>Actinidiaceae</taxon>
        <taxon>Actinidia</taxon>
    </lineage>
</organism>
<keyword evidence="1" id="KW-0677">Repeat</keyword>
<protein>
    <submittedName>
        <fullName evidence="4">Uncharacterized protein</fullName>
    </submittedName>
</protein>
<feature type="compositionally biased region" description="Basic and acidic residues" evidence="3">
    <location>
        <begin position="82"/>
        <end position="93"/>
    </location>
</feature>
<evidence type="ECO:0000256" key="2">
    <source>
        <dbReference type="ARBA" id="ARBA00023125"/>
    </source>
</evidence>
<dbReference type="GO" id="GO:0005634">
    <property type="term" value="C:nucleus"/>
    <property type="evidence" value="ECO:0007669"/>
    <property type="project" value="InterPro"/>
</dbReference>